<dbReference type="GO" id="GO:0003887">
    <property type="term" value="F:DNA-directed DNA polymerase activity"/>
    <property type="evidence" value="ECO:0007669"/>
    <property type="project" value="InterPro"/>
</dbReference>
<evidence type="ECO:0000313" key="4">
    <source>
        <dbReference type="Proteomes" id="UP001196765"/>
    </source>
</evidence>
<proteinExistence type="inferred from homology"/>
<dbReference type="GO" id="GO:0006270">
    <property type="term" value="P:DNA replication initiation"/>
    <property type="evidence" value="ECO:0007669"/>
    <property type="project" value="InterPro"/>
</dbReference>
<dbReference type="Pfam" id="PF21205">
    <property type="entry name" value="Rep3_C"/>
    <property type="match status" value="1"/>
</dbReference>
<evidence type="ECO:0000256" key="1">
    <source>
        <dbReference type="ARBA" id="ARBA00038283"/>
    </source>
</evidence>
<dbReference type="Pfam" id="PF01051">
    <property type="entry name" value="Rep3_N"/>
    <property type="match status" value="1"/>
</dbReference>
<protein>
    <submittedName>
        <fullName evidence="3">Replication initiation protein</fullName>
    </submittedName>
</protein>
<dbReference type="Proteomes" id="UP001196765">
    <property type="component" value="Unassembled WGS sequence"/>
</dbReference>
<comment type="caution">
    <text evidence="3">The sequence shown here is derived from an EMBL/GenBank/DDBJ whole genome shotgun (WGS) entry which is preliminary data.</text>
</comment>
<gene>
    <name evidence="3" type="ORF">KSW82_16480</name>
</gene>
<feature type="non-terminal residue" evidence="3">
    <location>
        <position position="1"/>
    </location>
</feature>
<dbReference type="InterPro" id="IPR000525">
    <property type="entry name" value="Initiator_Rep_WH1"/>
</dbReference>
<dbReference type="RefSeq" id="WP_217759734.1">
    <property type="nucleotide sequence ID" value="NZ_JAHOEI010000149.1"/>
</dbReference>
<feature type="domain" description="Initiator Rep protein WH1" evidence="2">
    <location>
        <begin position="2"/>
        <end position="86"/>
    </location>
</feature>
<dbReference type="EMBL" id="JAHOEI010000149">
    <property type="protein sequence ID" value="MBV3389313.1"/>
    <property type="molecule type" value="Genomic_DNA"/>
</dbReference>
<evidence type="ECO:0000259" key="2">
    <source>
        <dbReference type="Pfam" id="PF01051"/>
    </source>
</evidence>
<organism evidence="3 4">
    <name type="scientific">Segatella copri</name>
    <dbReference type="NCBI Taxonomy" id="165179"/>
    <lineage>
        <taxon>Bacteria</taxon>
        <taxon>Pseudomonadati</taxon>
        <taxon>Bacteroidota</taxon>
        <taxon>Bacteroidia</taxon>
        <taxon>Bacteroidales</taxon>
        <taxon>Prevotellaceae</taxon>
        <taxon>Segatella</taxon>
    </lineage>
</organism>
<dbReference type="AlphaFoldDB" id="A0AAW4N5H1"/>
<reference evidence="3" key="1">
    <citation type="submission" date="2021-06" db="EMBL/GenBank/DDBJ databases">
        <title>Collection of gut derived symbiotic bacterial strains cultured from healthy donors.</title>
        <authorList>
            <person name="Lin H."/>
            <person name="Littmann E."/>
            <person name="Pamer E.G."/>
        </authorList>
    </citation>
    <scope>NUCLEOTIDE SEQUENCE</scope>
    <source>
        <strain evidence="3">MSK.21.74</strain>
    </source>
</reference>
<comment type="similarity">
    <text evidence="1">Belongs to the initiator RepB protein family.</text>
</comment>
<sequence>NYAKAKKAFKDLSEKGIEYEDSKTWLYTAIIEHPVIEKGTGIATFHVYDPVWRCILDFGSGYRKYELETAMSFKSVYSMRMYELLSGQKTPLSFNVEDLLERFKLAGKYKRISTFEEKVLEVAKRELDEHSPYSFTYERITRRSRGRQGFKVTGYTFTPKFLHKNRDMKLEEKELNAKLGNITGRFGMLDKNVSDYLLYNLDIPKASINSNKSVFLQAQKVIPDLVSVLAEIAPKMREKGKPIGYLINTLKGKIADAMSKKK</sequence>
<evidence type="ECO:0000313" key="3">
    <source>
        <dbReference type="EMBL" id="MBV3389313.1"/>
    </source>
</evidence>
<accession>A0AAW4N5H1</accession>
<name>A0AAW4N5H1_9BACT</name>